<feature type="transmembrane region" description="Helical" evidence="1">
    <location>
        <begin position="84"/>
        <end position="103"/>
    </location>
</feature>
<evidence type="ECO:0000313" key="2">
    <source>
        <dbReference type="EMBL" id="RAH60995.1"/>
    </source>
</evidence>
<feature type="transmembrane region" description="Helical" evidence="1">
    <location>
        <begin position="109"/>
        <end position="127"/>
    </location>
</feature>
<dbReference type="RefSeq" id="XP_025518917.1">
    <property type="nucleotide sequence ID" value="XM_025654373.1"/>
</dbReference>
<dbReference type="GeneID" id="37157775"/>
<sequence>MIICTRFLLIPSVIPGQLCVFVVRFSYVHDRGTVRWYGGECFVLLVGVLQQSMLQLSFFRVFYFLSIGKLSICTSPLSATPHCCYIFGYPSLLLLALHFLHYLHMEPHPSCPVAAIVILSMLSLCLCRPNTVAH</sequence>
<gene>
    <name evidence="2" type="ORF">BO85DRAFT_184314</name>
</gene>
<keyword evidence="1" id="KW-0472">Membrane</keyword>
<reference evidence="2 3" key="1">
    <citation type="submission" date="2018-02" db="EMBL/GenBank/DDBJ databases">
        <title>The genomes of Aspergillus section Nigri reveals drivers in fungal speciation.</title>
        <authorList>
            <consortium name="DOE Joint Genome Institute"/>
            <person name="Vesth T.C."/>
            <person name="Nybo J."/>
            <person name="Theobald S."/>
            <person name="Brandl J."/>
            <person name="Frisvad J.C."/>
            <person name="Nielsen K.F."/>
            <person name="Lyhne E.K."/>
            <person name="Kogle M.E."/>
            <person name="Kuo A."/>
            <person name="Riley R."/>
            <person name="Clum A."/>
            <person name="Nolan M."/>
            <person name="Lipzen A."/>
            <person name="Salamov A."/>
            <person name="Henrissat B."/>
            <person name="Wiebenga A."/>
            <person name="De vries R.P."/>
            <person name="Grigoriev I.V."/>
            <person name="Mortensen U.H."/>
            <person name="Andersen M.R."/>
            <person name="Baker S.E."/>
        </authorList>
    </citation>
    <scope>NUCLEOTIDE SEQUENCE [LARGE SCALE GENOMIC DNA]</scope>
    <source>
        <strain evidence="2 3">CBS 112811</strain>
    </source>
</reference>
<proteinExistence type="predicted"/>
<keyword evidence="3" id="KW-1185">Reference proteome</keyword>
<keyword evidence="1" id="KW-0812">Transmembrane</keyword>
<feature type="transmembrane region" description="Helical" evidence="1">
    <location>
        <begin position="42"/>
        <end position="63"/>
    </location>
</feature>
<dbReference type="AlphaFoldDB" id="A0A8G1VQL7"/>
<dbReference type="Proteomes" id="UP000249526">
    <property type="component" value="Unassembled WGS sequence"/>
</dbReference>
<organism evidence="2 3">
    <name type="scientific">Aspergillus piperis CBS 112811</name>
    <dbReference type="NCBI Taxonomy" id="1448313"/>
    <lineage>
        <taxon>Eukaryota</taxon>
        <taxon>Fungi</taxon>
        <taxon>Dikarya</taxon>
        <taxon>Ascomycota</taxon>
        <taxon>Pezizomycotina</taxon>
        <taxon>Eurotiomycetes</taxon>
        <taxon>Eurotiomycetidae</taxon>
        <taxon>Eurotiales</taxon>
        <taxon>Aspergillaceae</taxon>
        <taxon>Aspergillus</taxon>
        <taxon>Aspergillus subgen. Circumdati</taxon>
    </lineage>
</organism>
<evidence type="ECO:0000313" key="3">
    <source>
        <dbReference type="Proteomes" id="UP000249526"/>
    </source>
</evidence>
<feature type="transmembrane region" description="Helical" evidence="1">
    <location>
        <begin position="7"/>
        <end position="27"/>
    </location>
</feature>
<protein>
    <submittedName>
        <fullName evidence="2">Uncharacterized protein</fullName>
    </submittedName>
</protein>
<name>A0A8G1VQL7_9EURO</name>
<dbReference type="EMBL" id="KZ825056">
    <property type="protein sequence ID" value="RAH60995.1"/>
    <property type="molecule type" value="Genomic_DNA"/>
</dbReference>
<accession>A0A8G1VQL7</accession>
<keyword evidence="1" id="KW-1133">Transmembrane helix</keyword>
<evidence type="ECO:0000256" key="1">
    <source>
        <dbReference type="SAM" id="Phobius"/>
    </source>
</evidence>